<accession>A0A0A9H8N2</accession>
<name>A0A0A9H8N2_ARUDO</name>
<reference evidence="2" key="1">
    <citation type="submission" date="2014-09" db="EMBL/GenBank/DDBJ databases">
        <authorList>
            <person name="Magalhaes I.L.F."/>
            <person name="Oliveira U."/>
            <person name="Santos F.R."/>
            <person name="Vidigal T.H.D.A."/>
            <person name="Brescovit A.D."/>
            <person name="Santos A.J."/>
        </authorList>
    </citation>
    <scope>NUCLEOTIDE SEQUENCE</scope>
    <source>
        <tissue evidence="2">Shoot tissue taken approximately 20 cm above the soil surface</tissue>
    </source>
</reference>
<sequence>MVSSRPRHTTPQSTRSHSQVCPHAVKKSHRKQFLEPGLSWDHWLAPSHPNRQGSRSYDLDTSCKIV</sequence>
<evidence type="ECO:0000313" key="2">
    <source>
        <dbReference type="EMBL" id="JAE32144.1"/>
    </source>
</evidence>
<feature type="region of interest" description="Disordered" evidence="1">
    <location>
        <begin position="42"/>
        <end position="66"/>
    </location>
</feature>
<dbReference type="EMBL" id="GBRH01165752">
    <property type="protein sequence ID" value="JAE32144.1"/>
    <property type="molecule type" value="Transcribed_RNA"/>
</dbReference>
<feature type="compositionally biased region" description="Polar residues" evidence="1">
    <location>
        <begin position="9"/>
        <end position="19"/>
    </location>
</feature>
<dbReference type="AlphaFoldDB" id="A0A0A9H8N2"/>
<reference evidence="2" key="2">
    <citation type="journal article" date="2015" name="Data Brief">
        <title>Shoot transcriptome of the giant reed, Arundo donax.</title>
        <authorList>
            <person name="Barrero R.A."/>
            <person name="Guerrero F.D."/>
            <person name="Moolhuijzen P."/>
            <person name="Goolsby J.A."/>
            <person name="Tidwell J."/>
            <person name="Bellgard S.E."/>
            <person name="Bellgard M.I."/>
        </authorList>
    </citation>
    <scope>NUCLEOTIDE SEQUENCE</scope>
    <source>
        <tissue evidence="2">Shoot tissue taken approximately 20 cm above the soil surface</tissue>
    </source>
</reference>
<evidence type="ECO:0000256" key="1">
    <source>
        <dbReference type="SAM" id="MobiDB-lite"/>
    </source>
</evidence>
<protein>
    <submittedName>
        <fullName evidence="2">Uncharacterized protein</fullName>
    </submittedName>
</protein>
<organism evidence="2">
    <name type="scientific">Arundo donax</name>
    <name type="common">Giant reed</name>
    <name type="synonym">Donax arundinaceus</name>
    <dbReference type="NCBI Taxonomy" id="35708"/>
    <lineage>
        <taxon>Eukaryota</taxon>
        <taxon>Viridiplantae</taxon>
        <taxon>Streptophyta</taxon>
        <taxon>Embryophyta</taxon>
        <taxon>Tracheophyta</taxon>
        <taxon>Spermatophyta</taxon>
        <taxon>Magnoliopsida</taxon>
        <taxon>Liliopsida</taxon>
        <taxon>Poales</taxon>
        <taxon>Poaceae</taxon>
        <taxon>PACMAD clade</taxon>
        <taxon>Arundinoideae</taxon>
        <taxon>Arundineae</taxon>
        <taxon>Arundo</taxon>
    </lineage>
</organism>
<proteinExistence type="predicted"/>
<feature type="region of interest" description="Disordered" evidence="1">
    <location>
        <begin position="1"/>
        <end position="28"/>
    </location>
</feature>